<dbReference type="AlphaFoldDB" id="A0A427XZ38"/>
<dbReference type="PANTHER" id="PTHR12736">
    <property type="entry name" value="LANC-LIKE PROTEIN"/>
    <property type="match status" value="1"/>
</dbReference>
<dbReference type="InterPro" id="IPR012341">
    <property type="entry name" value="6hp_glycosidase-like_sf"/>
</dbReference>
<evidence type="ECO:0000313" key="3">
    <source>
        <dbReference type="Proteomes" id="UP000279259"/>
    </source>
</evidence>
<feature type="binding site" evidence="1">
    <location>
        <position position="313"/>
    </location>
    <ligand>
        <name>Zn(2+)</name>
        <dbReference type="ChEBI" id="CHEBI:29105"/>
    </ligand>
</feature>
<accession>A0A427XZ38</accession>
<dbReference type="PRINTS" id="PR01950">
    <property type="entry name" value="LANCSUPER"/>
</dbReference>
<name>A0A427XZ38_9TREE</name>
<gene>
    <name evidence="2" type="ORF">EHS25_005345</name>
</gene>
<keyword evidence="3" id="KW-1185">Reference proteome</keyword>
<dbReference type="Proteomes" id="UP000279259">
    <property type="component" value="Unassembled WGS sequence"/>
</dbReference>
<dbReference type="SMART" id="SM01260">
    <property type="entry name" value="LANC_like"/>
    <property type="match status" value="1"/>
</dbReference>
<dbReference type="InterPro" id="IPR007822">
    <property type="entry name" value="LANC-like"/>
</dbReference>
<evidence type="ECO:0000313" key="2">
    <source>
        <dbReference type="EMBL" id="RSH84100.1"/>
    </source>
</evidence>
<feature type="binding site" evidence="1">
    <location>
        <position position="264"/>
    </location>
    <ligand>
        <name>Zn(2+)</name>
        <dbReference type="ChEBI" id="CHEBI:29105"/>
    </ligand>
</feature>
<comment type="caution">
    <text evidence="2">The sequence shown here is derived from an EMBL/GenBank/DDBJ whole genome shotgun (WGS) entry which is preliminary data.</text>
</comment>
<dbReference type="Pfam" id="PF05147">
    <property type="entry name" value="LANC_like"/>
    <property type="match status" value="1"/>
</dbReference>
<keyword evidence="1" id="KW-0479">Metal-binding</keyword>
<evidence type="ECO:0000256" key="1">
    <source>
        <dbReference type="PIRSR" id="PIRSR607822-1"/>
    </source>
</evidence>
<dbReference type="Gene3D" id="1.50.10.10">
    <property type="match status" value="1"/>
</dbReference>
<dbReference type="OrthoDB" id="10257263at2759"/>
<organism evidence="2 3">
    <name type="scientific">Saitozyma podzolica</name>
    <dbReference type="NCBI Taxonomy" id="1890683"/>
    <lineage>
        <taxon>Eukaryota</taxon>
        <taxon>Fungi</taxon>
        <taxon>Dikarya</taxon>
        <taxon>Basidiomycota</taxon>
        <taxon>Agaricomycotina</taxon>
        <taxon>Tremellomycetes</taxon>
        <taxon>Tremellales</taxon>
        <taxon>Trimorphomycetaceae</taxon>
        <taxon>Saitozyma</taxon>
    </lineage>
</organism>
<dbReference type="SUPFAM" id="SSF158745">
    <property type="entry name" value="LanC-like"/>
    <property type="match status" value="1"/>
</dbReference>
<dbReference type="PANTHER" id="PTHR12736:SF7">
    <property type="entry name" value="LANC-LIKE PROTEIN 3"/>
    <property type="match status" value="1"/>
</dbReference>
<dbReference type="CDD" id="cd04794">
    <property type="entry name" value="euk_LANCL"/>
    <property type="match status" value="1"/>
</dbReference>
<dbReference type="PRINTS" id="PR01955">
    <property type="entry name" value="LANCFRANKIA"/>
</dbReference>
<dbReference type="GO" id="GO:0005975">
    <property type="term" value="P:carbohydrate metabolic process"/>
    <property type="evidence" value="ECO:0007669"/>
    <property type="project" value="InterPro"/>
</dbReference>
<evidence type="ECO:0008006" key="4">
    <source>
        <dbReference type="Google" id="ProtNLM"/>
    </source>
</evidence>
<feature type="binding site" evidence="1">
    <location>
        <position position="314"/>
    </location>
    <ligand>
        <name>Zn(2+)</name>
        <dbReference type="ChEBI" id="CHEBI:29105"/>
    </ligand>
</feature>
<keyword evidence="1" id="KW-0862">Zinc</keyword>
<proteinExistence type="predicted"/>
<protein>
    <recommendedName>
        <fullName evidence="4">LanC-like protein 2</fullName>
    </recommendedName>
</protein>
<sequence>MMPNHARYIDNPYVVEGETNPTCKFPAKDDLDALVARIGRRVDYTRPDVYVGASGVALLQLHLGDHARALVVAENALRTGRRLRSGCSFLCDHVGLLSVAAVAIHRERPDDTRLPDLIHRIEAAVEYVLRKDTGDELLYGRAGYLYAIQFLRKDFARDPLGSKLPVVAKQTFDAILASGRRSALARGPPLYWRWRGKTYLGAAHGFAGILTVLLQEHRVFGTVITPEDLQAIKATVDWLARLQTNDANLPSTLESGHADLVQFCHGAPGLVLLLTEAMGTFEDMQKDWLRMAEKAGLCVWRKGLLVKGVSGLCHGIAGNAYTFGALHRATGDTRWLSCRDAFATLAVKLLSQSRLDNPDHPYSLFEGIGGLAWLLSDVLKGGEAGFPAFSDVAER</sequence>
<reference evidence="2 3" key="1">
    <citation type="submission" date="2018-11" db="EMBL/GenBank/DDBJ databases">
        <title>Genome sequence of Saitozyma podzolica DSM 27192.</title>
        <authorList>
            <person name="Aliyu H."/>
            <person name="Gorte O."/>
            <person name="Ochsenreither K."/>
        </authorList>
    </citation>
    <scope>NUCLEOTIDE SEQUENCE [LARGE SCALE GENOMIC DNA]</scope>
    <source>
        <strain evidence="2 3">DSM 27192</strain>
    </source>
</reference>
<dbReference type="EMBL" id="RSCD01000022">
    <property type="protein sequence ID" value="RSH84100.1"/>
    <property type="molecule type" value="Genomic_DNA"/>
</dbReference>
<dbReference type="GO" id="GO:0005886">
    <property type="term" value="C:plasma membrane"/>
    <property type="evidence" value="ECO:0007669"/>
    <property type="project" value="TreeGrafter"/>
</dbReference>
<dbReference type="GO" id="GO:0031179">
    <property type="term" value="P:peptide modification"/>
    <property type="evidence" value="ECO:0007669"/>
    <property type="project" value="InterPro"/>
</dbReference>
<dbReference type="GO" id="GO:0046872">
    <property type="term" value="F:metal ion binding"/>
    <property type="evidence" value="ECO:0007669"/>
    <property type="project" value="UniProtKB-KW"/>
</dbReference>